<dbReference type="EMBL" id="JAAQQR010000006">
    <property type="protein sequence ID" value="NID06045.1"/>
    <property type="molecule type" value="Genomic_DNA"/>
</dbReference>
<dbReference type="RefSeq" id="WP_167127774.1">
    <property type="nucleotide sequence ID" value="NZ_JAAQQR010000006.1"/>
</dbReference>
<feature type="signal peptide" evidence="1">
    <location>
        <begin position="1"/>
        <end position="19"/>
    </location>
</feature>
<protein>
    <submittedName>
        <fullName evidence="2">Uncharacterized protein</fullName>
    </submittedName>
</protein>
<evidence type="ECO:0000256" key="1">
    <source>
        <dbReference type="SAM" id="SignalP"/>
    </source>
</evidence>
<comment type="caution">
    <text evidence="2">The sequence shown here is derived from an EMBL/GenBank/DDBJ whole genome shotgun (WGS) entry which is preliminary data.</text>
</comment>
<evidence type="ECO:0000313" key="3">
    <source>
        <dbReference type="Proteomes" id="UP001429601"/>
    </source>
</evidence>
<dbReference type="Proteomes" id="UP001429601">
    <property type="component" value="Unassembled WGS sequence"/>
</dbReference>
<keyword evidence="3" id="KW-1185">Reference proteome</keyword>
<sequence>MFVRSCVFGLLLVPALAQATAIQDLAGRQIDRLKAVCTRADNVLDPLAELKAREKPEDWRAYLAFDQLSWADLAHEPACKAAMVENTREGMAFVIANEDPSSNWINMARGQESRALLRQAVSGPAGERDARLAQAEALIATYIAGEAHAKDPKDVARGMAYYFVAHGYLDAAKVAERPEDVDAMLAKALQTARDGMAHATDKSELVEPYGIALGEMAKRATKGSPEWRKAIEESIAAFSTVSATDPLAAYNIAVDHVLLDDMPAAKNDLQALADAHRIDDQICVGFLSDKDLEPLRTSDTPWFVGFVKAQCQPTLERVRRQLATMRPQRD</sequence>
<gene>
    <name evidence="2" type="ORF">HBF26_14190</name>
</gene>
<proteinExistence type="predicted"/>
<organism evidence="2 3">
    <name type="scientific">Luteibacter jiangsuensis</name>
    <dbReference type="NCBI Taxonomy" id="637577"/>
    <lineage>
        <taxon>Bacteria</taxon>
        <taxon>Pseudomonadati</taxon>
        <taxon>Pseudomonadota</taxon>
        <taxon>Gammaproteobacteria</taxon>
        <taxon>Lysobacterales</taxon>
        <taxon>Rhodanobacteraceae</taxon>
        <taxon>Luteibacter</taxon>
    </lineage>
</organism>
<reference evidence="2 3" key="1">
    <citation type="journal article" date="2011" name="Curr. Microbiol.">
        <title>Luteibacter jiangsuensis sp. nov.: a methamidophos-degrading bacterium isolated from a methamidophos-manufacturing factory.</title>
        <authorList>
            <person name="Wang L."/>
            <person name="Wang G.L."/>
            <person name="Li S.P."/>
            <person name="Jiang J.D."/>
        </authorList>
    </citation>
    <scope>NUCLEOTIDE SEQUENCE [LARGE SCALE GENOMIC DNA]</scope>
    <source>
        <strain evidence="2 3">CGMCC 1.10133</strain>
    </source>
</reference>
<accession>A0ABX0Q6H0</accession>
<name>A0ABX0Q6H0_9GAMM</name>
<keyword evidence="1" id="KW-0732">Signal</keyword>
<feature type="chain" id="PRO_5045774923" evidence="1">
    <location>
        <begin position="20"/>
        <end position="330"/>
    </location>
</feature>
<evidence type="ECO:0000313" key="2">
    <source>
        <dbReference type="EMBL" id="NID06045.1"/>
    </source>
</evidence>